<evidence type="ECO:0000313" key="3">
    <source>
        <dbReference type="EMBL" id="PHH77973.1"/>
    </source>
</evidence>
<protein>
    <recommendedName>
        <fullName evidence="2">SEC7 domain-containing protein</fullName>
    </recommendedName>
</protein>
<feature type="region of interest" description="Disordered" evidence="1">
    <location>
        <begin position="1215"/>
        <end position="1279"/>
    </location>
</feature>
<accession>A0A2C5ZDM8</accession>
<dbReference type="PROSITE" id="PS50190">
    <property type="entry name" value="SEC7"/>
    <property type="match status" value="1"/>
</dbReference>
<feature type="domain" description="SEC7" evidence="2">
    <location>
        <begin position="642"/>
        <end position="821"/>
    </location>
</feature>
<feature type="compositionally biased region" description="Basic residues" evidence="1">
    <location>
        <begin position="545"/>
        <end position="559"/>
    </location>
</feature>
<feature type="compositionally biased region" description="Low complexity" evidence="1">
    <location>
        <begin position="335"/>
        <end position="349"/>
    </location>
</feature>
<feature type="compositionally biased region" description="Acidic residues" evidence="1">
    <location>
        <begin position="180"/>
        <end position="190"/>
    </location>
</feature>
<feature type="compositionally biased region" description="Polar residues" evidence="1">
    <location>
        <begin position="494"/>
        <end position="510"/>
    </location>
</feature>
<feature type="compositionally biased region" description="Low complexity" evidence="1">
    <location>
        <begin position="520"/>
        <end position="530"/>
    </location>
</feature>
<feature type="compositionally biased region" description="Acidic residues" evidence="1">
    <location>
        <begin position="63"/>
        <end position="83"/>
    </location>
</feature>
<dbReference type="Pfam" id="PF01369">
    <property type="entry name" value="Sec7"/>
    <property type="match status" value="1"/>
</dbReference>
<organism evidence="3 4">
    <name type="scientific">Ophiocordyceps camponoti-rufipedis</name>
    <dbReference type="NCBI Taxonomy" id="2004952"/>
    <lineage>
        <taxon>Eukaryota</taxon>
        <taxon>Fungi</taxon>
        <taxon>Dikarya</taxon>
        <taxon>Ascomycota</taxon>
        <taxon>Pezizomycotina</taxon>
        <taxon>Sordariomycetes</taxon>
        <taxon>Hypocreomycetidae</taxon>
        <taxon>Hypocreales</taxon>
        <taxon>Ophiocordycipitaceae</taxon>
        <taxon>Ophiocordyceps</taxon>
    </lineage>
</organism>
<feature type="compositionally biased region" description="Basic and acidic residues" evidence="1">
    <location>
        <begin position="157"/>
        <end position="179"/>
    </location>
</feature>
<dbReference type="InterPro" id="IPR000904">
    <property type="entry name" value="Sec7_dom"/>
</dbReference>
<reference evidence="3 4" key="1">
    <citation type="submission" date="2017-06" db="EMBL/GenBank/DDBJ databases">
        <title>Ant-infecting Ophiocordyceps genomes reveal a high diversity of potential behavioral manipulation genes and a possible major role for enterotoxins.</title>
        <authorList>
            <person name="De Bekker C."/>
            <person name="Evans H.C."/>
            <person name="Brachmann A."/>
            <person name="Hughes D.P."/>
        </authorList>
    </citation>
    <scope>NUCLEOTIDE SEQUENCE [LARGE SCALE GENOMIC DNA]</scope>
    <source>
        <strain evidence="3 4">Map16</strain>
    </source>
</reference>
<dbReference type="SMART" id="SM00222">
    <property type="entry name" value="Sec7"/>
    <property type="match status" value="1"/>
</dbReference>
<dbReference type="Gene3D" id="1.10.1000.11">
    <property type="entry name" value="Arf Nucleotide-binding Site Opener,domain 2"/>
    <property type="match status" value="1"/>
</dbReference>
<feature type="compositionally biased region" description="Low complexity" evidence="1">
    <location>
        <begin position="1247"/>
        <end position="1268"/>
    </location>
</feature>
<dbReference type="InterPro" id="IPR011993">
    <property type="entry name" value="PH-like_dom_sf"/>
</dbReference>
<dbReference type="GO" id="GO:0032012">
    <property type="term" value="P:regulation of ARF protein signal transduction"/>
    <property type="evidence" value="ECO:0007669"/>
    <property type="project" value="InterPro"/>
</dbReference>
<feature type="compositionally biased region" description="Polar residues" evidence="1">
    <location>
        <begin position="934"/>
        <end position="945"/>
    </location>
</feature>
<feature type="region of interest" description="Disordered" evidence="1">
    <location>
        <begin position="52"/>
        <end position="276"/>
    </location>
</feature>
<feature type="region of interest" description="Disordered" evidence="1">
    <location>
        <begin position="913"/>
        <end position="970"/>
    </location>
</feature>
<dbReference type="Pfam" id="PF15410">
    <property type="entry name" value="PH_9"/>
    <property type="match status" value="1"/>
</dbReference>
<keyword evidence="4" id="KW-1185">Reference proteome</keyword>
<dbReference type="InterPro" id="IPR035999">
    <property type="entry name" value="Sec7_dom_sf"/>
</dbReference>
<feature type="compositionally biased region" description="Low complexity" evidence="1">
    <location>
        <begin position="1228"/>
        <end position="1238"/>
    </location>
</feature>
<feature type="region of interest" description="Disordered" evidence="1">
    <location>
        <begin position="1"/>
        <end position="22"/>
    </location>
</feature>
<feature type="compositionally biased region" description="Polar residues" evidence="1">
    <location>
        <begin position="956"/>
        <end position="970"/>
    </location>
</feature>
<name>A0A2C5ZDM8_9HYPO</name>
<feature type="compositionally biased region" description="Basic residues" evidence="1">
    <location>
        <begin position="369"/>
        <end position="382"/>
    </location>
</feature>
<dbReference type="InterPro" id="IPR023394">
    <property type="entry name" value="Sec7_C_sf"/>
</dbReference>
<evidence type="ECO:0000313" key="4">
    <source>
        <dbReference type="Proteomes" id="UP000226431"/>
    </source>
</evidence>
<dbReference type="GO" id="GO:0005085">
    <property type="term" value="F:guanyl-nucleotide exchange factor activity"/>
    <property type="evidence" value="ECO:0007669"/>
    <property type="project" value="InterPro"/>
</dbReference>
<feature type="region of interest" description="Disordered" evidence="1">
    <location>
        <begin position="308"/>
        <end position="424"/>
    </location>
</feature>
<sequence>MAEHPLSSTAAPNRDSHDLSLSPRAVTRDSLVANMLLSLDQLSLADYHSHVWSDARSRQVRADDDDDDDDDDDQDDQDDDDDRGYDNPRNHGRSRRLAPLDGSPRAPNRGPVATSVSSPSAVFAPPPTLPSRSAVRRSASFDQWPSSKVLRQLADAETPRHGLSDAPARRASDADVCDRVDDDEHDDDAAPEAAPTLSVTRRDATVADPRFPPLPPEPPSPARKRAASRAAKKSPSRSRRSTGRRSTPASPRAGVEFDLDSAPAPSVGYRKPRDRDADAAVAAAYMVPRERPGFFRRVFGSSRNNLAAAAGTSYDRSSPVSPPEGPARPSTSEVQRPQTPQQQQQQQQPKAAPRHHQSSSSITGQRQPNLHKKSSFFRRRKKFASDEAHAPPNPNRTPPPVPALDTVRLPSADQNKSPTSSLRVVMDPYLAGPAGSGLGLSNVQTASPLADITNVAGEHKAAASQKRGFSPDYEPSPMARIRPVYADEEAGVSRAQQQDTPSVRTPSVRTPQRPRRTDSDVGVDGSFLDLDGGGSDDEPANHGFKERRRQRREQRRKKSKESGSKTPRRDDADGDATIRAHRGPPSVSMSASRRRGASESSVVNDLYKMAPNAPPPGLRVDVTPDEPGSRTLTLAVKTAGTLEPLDEPDFVVGEPNEDDRQKARNIYDGCHVFIQKEKAASWMGEEGPVRQRTLQAYMELHDFRDKAILSAMRDVCGRLVLRAETQQVDRILVAFSKRWCRCNPRHGFKATDVVHTICYSIMLLNTDLHLADIDQKMTRSQFVKNTMTTIMQAVTESAPTAFGRPTILPDKDDGGRELLGDNERVSRRTSFLNRGETTDTGVVDDCGPLVKAPFSGPLKAWQEQVETVLKSIYASIRDQRLPLFGAEPERSHQMGPPPQQHGLSVMGMLKRTPSVLSRAPSETQLSSRGRVAESSRTSGSRWTSKSRSRPGVGRNGFSSSRTSFDDGNSMWSPAMSSATWSRYSLGRTHGSMSQDSFASCLPRPDYQQSIGFANALSQAIVREDEADNATSVRSADATALLEDDTLELAGPPWIKEGMVAHKRHMDGVGKRARDRNWVEVFAVIQKGQMGLFSFAAGSKSARQRARARNPAKPVGGGNWQDSAVSLGSFSLRQTLATALPPPGYSRTRPHVWALSLPSGAVHLFQAGSAETVREFIMTANYWSARLSSHPLVGGISNVEYGWGDSMIQMTRANKDEMKDDGGGSAGQRRMSSAASFRRASVDQGSLTSPPATATSMATTATTPAAAPAHGSGGRAGKRAGDRAYIAEWTPPAQSMRPCRAPEDEQLETLVAARGAAEARGVC</sequence>
<gene>
    <name evidence="3" type="ORF">CDD80_7544</name>
</gene>
<dbReference type="EMBL" id="NJES01000097">
    <property type="protein sequence ID" value="PHH77973.1"/>
    <property type="molecule type" value="Genomic_DNA"/>
</dbReference>
<dbReference type="PANTHER" id="PTHR10663:SF373">
    <property type="entry name" value="PH AND SEC7 DOMAIN-CONTAINING PROTEIN C11E3.11C"/>
    <property type="match status" value="1"/>
</dbReference>
<dbReference type="SUPFAM" id="SSF48425">
    <property type="entry name" value="Sec7 domain"/>
    <property type="match status" value="1"/>
</dbReference>
<dbReference type="PANTHER" id="PTHR10663">
    <property type="entry name" value="GUANYL-NUCLEOTIDE EXCHANGE FACTOR"/>
    <property type="match status" value="1"/>
</dbReference>
<dbReference type="Proteomes" id="UP000226431">
    <property type="component" value="Unassembled WGS sequence"/>
</dbReference>
<feature type="compositionally biased region" description="Polar residues" evidence="1">
    <location>
        <begin position="1"/>
        <end position="11"/>
    </location>
</feature>
<evidence type="ECO:0000259" key="2">
    <source>
        <dbReference type="PROSITE" id="PS50190"/>
    </source>
</evidence>
<comment type="caution">
    <text evidence="3">The sequence shown here is derived from an EMBL/GenBank/DDBJ whole genome shotgun (WGS) entry which is preliminary data.</text>
</comment>
<feature type="region of interest" description="Disordered" evidence="1">
    <location>
        <begin position="458"/>
        <end position="601"/>
    </location>
</feature>
<feature type="compositionally biased region" description="Polar residues" evidence="1">
    <location>
        <begin position="358"/>
        <end position="368"/>
    </location>
</feature>
<feature type="compositionally biased region" description="Low complexity" evidence="1">
    <location>
        <begin position="111"/>
        <end position="123"/>
    </location>
</feature>
<feature type="compositionally biased region" description="Pro residues" evidence="1">
    <location>
        <begin position="210"/>
        <end position="221"/>
    </location>
</feature>
<dbReference type="OrthoDB" id="2157641at2759"/>
<evidence type="ECO:0000256" key="1">
    <source>
        <dbReference type="SAM" id="MobiDB-lite"/>
    </source>
</evidence>
<feature type="compositionally biased region" description="Pro residues" evidence="1">
    <location>
        <begin position="391"/>
        <end position="402"/>
    </location>
</feature>
<dbReference type="SUPFAM" id="SSF50729">
    <property type="entry name" value="PH domain-like"/>
    <property type="match status" value="1"/>
</dbReference>
<feature type="compositionally biased region" description="Polar residues" evidence="1">
    <location>
        <begin position="412"/>
        <end position="422"/>
    </location>
</feature>
<feature type="compositionally biased region" description="Basic residues" evidence="1">
    <location>
        <begin position="222"/>
        <end position="243"/>
    </location>
</feature>
<dbReference type="STRING" id="2004952.A0A2C5ZDM8"/>
<proteinExistence type="predicted"/>
<dbReference type="Gene3D" id="2.30.29.30">
    <property type="entry name" value="Pleckstrin-homology domain (PH domain)/Phosphotyrosine-binding domain (PTB)"/>
    <property type="match status" value="1"/>
</dbReference>
<feature type="compositionally biased region" description="Basic and acidic residues" evidence="1">
    <location>
        <begin position="560"/>
        <end position="571"/>
    </location>
</feature>
<dbReference type="InterPro" id="IPR041681">
    <property type="entry name" value="PH_9"/>
</dbReference>
<feature type="compositionally biased region" description="Basic and acidic residues" evidence="1">
    <location>
        <begin position="52"/>
        <end position="62"/>
    </location>
</feature>